<sequence length="382" mass="39990">MPAPVLVEAVRTPIGRRGGALAGLKAVQLLGHVQREVIRRAGIEPADVEQVIGGCVTQIGEQSLNVTRNAWLNAGFDYRVGASTVDASCGSAQQANHLITALIAAGAIEIGIACGVESMSRVPIGSNLTNGPGHYKTRDYPYDDPPGAQFGGAERIAARDGITRRDADAYGLRSQQRAAAAWAAGHYAAEVTPILARGPDGEIVVDRDEGLRETTLAGLAGLRPVQPDGVHTAGTASQVSDGAAAVLWMAESRARALGLRPRARLAHQVLTGADPYYLLDGPIAATEKILRRSAMSLSDIDRYEVNEAFAAVVLAWARANRAEEDRLNVNGGAISLGHPLGATGTRLLVSALAELERVDGEFALITMCCGGSLGTASILQRL</sequence>
<accession>A0A5B2XRR4</accession>
<dbReference type="PANTHER" id="PTHR43365:SF1">
    <property type="entry name" value="ACETYL-COA C-ACYLTRANSFERASE"/>
    <property type="match status" value="1"/>
</dbReference>
<dbReference type="CDD" id="cd00751">
    <property type="entry name" value="thiolase"/>
    <property type="match status" value="1"/>
</dbReference>
<feature type="active site" description="Proton acceptor" evidence="4">
    <location>
        <position position="338"/>
    </location>
</feature>
<evidence type="ECO:0000256" key="2">
    <source>
        <dbReference type="ARBA" id="ARBA00022679"/>
    </source>
</evidence>
<feature type="active site" description="Proton acceptor" evidence="4">
    <location>
        <position position="368"/>
    </location>
</feature>
<protein>
    <submittedName>
        <fullName evidence="8">Steroid 3-ketoacyl-CoA thiolase</fullName>
    </submittedName>
</protein>
<gene>
    <name evidence="8" type="ORF">F0L68_04355</name>
</gene>
<dbReference type="SUPFAM" id="SSF53901">
    <property type="entry name" value="Thiolase-like"/>
    <property type="match status" value="2"/>
</dbReference>
<evidence type="ECO:0000256" key="5">
    <source>
        <dbReference type="RuleBase" id="RU003557"/>
    </source>
</evidence>
<keyword evidence="2 5" id="KW-0808">Transferase</keyword>
<dbReference type="InterPro" id="IPR020616">
    <property type="entry name" value="Thiolase_N"/>
</dbReference>
<dbReference type="NCBIfam" id="TIGR01930">
    <property type="entry name" value="AcCoA-C-Actrans"/>
    <property type="match status" value="1"/>
</dbReference>
<dbReference type="NCBIfam" id="NF005889">
    <property type="entry name" value="PRK07850.1"/>
    <property type="match status" value="1"/>
</dbReference>
<dbReference type="PIRSF" id="PIRSF000429">
    <property type="entry name" value="Ac-CoA_Ac_transf"/>
    <property type="match status" value="1"/>
</dbReference>
<dbReference type="RefSeq" id="WP_149848080.1">
    <property type="nucleotide sequence ID" value="NZ_VUOB01000005.1"/>
</dbReference>
<dbReference type="InterPro" id="IPR016039">
    <property type="entry name" value="Thiolase-like"/>
</dbReference>
<keyword evidence="3 5" id="KW-0012">Acyltransferase</keyword>
<name>A0A5B2XRR4_9PSEU</name>
<dbReference type="Proteomes" id="UP000323454">
    <property type="component" value="Unassembled WGS sequence"/>
</dbReference>
<dbReference type="InterPro" id="IPR020617">
    <property type="entry name" value="Thiolase_C"/>
</dbReference>
<dbReference type="Gene3D" id="3.40.47.10">
    <property type="match status" value="2"/>
</dbReference>
<feature type="domain" description="Thiolase N-terminal" evidence="6">
    <location>
        <begin position="5"/>
        <end position="252"/>
    </location>
</feature>
<evidence type="ECO:0000256" key="4">
    <source>
        <dbReference type="PIRSR" id="PIRSR000429-1"/>
    </source>
</evidence>
<evidence type="ECO:0000256" key="3">
    <source>
        <dbReference type="ARBA" id="ARBA00023315"/>
    </source>
</evidence>
<dbReference type="EMBL" id="VUOB01000005">
    <property type="protein sequence ID" value="KAA2265795.1"/>
    <property type="molecule type" value="Genomic_DNA"/>
</dbReference>
<reference evidence="8 9" key="2">
    <citation type="submission" date="2019-09" db="EMBL/GenBank/DDBJ databases">
        <authorList>
            <person name="Jin C."/>
        </authorList>
    </citation>
    <scope>NUCLEOTIDE SEQUENCE [LARGE SCALE GENOMIC DNA]</scope>
    <source>
        <strain evidence="8 9">AN110305</strain>
    </source>
</reference>
<dbReference type="InterPro" id="IPR002155">
    <property type="entry name" value="Thiolase"/>
</dbReference>
<feature type="active site" description="Acyl-thioester intermediate" evidence="4">
    <location>
        <position position="89"/>
    </location>
</feature>
<dbReference type="OrthoDB" id="9764638at2"/>
<evidence type="ECO:0000259" key="6">
    <source>
        <dbReference type="Pfam" id="PF00108"/>
    </source>
</evidence>
<comment type="similarity">
    <text evidence="1 5">Belongs to the thiolase-like superfamily. Thiolase family.</text>
</comment>
<evidence type="ECO:0000313" key="9">
    <source>
        <dbReference type="Proteomes" id="UP000323454"/>
    </source>
</evidence>
<keyword evidence="9" id="KW-1185">Reference proteome</keyword>
<dbReference type="Pfam" id="PF02803">
    <property type="entry name" value="Thiolase_C"/>
    <property type="match status" value="1"/>
</dbReference>
<dbReference type="AlphaFoldDB" id="A0A5B2XRR4"/>
<dbReference type="Pfam" id="PF00108">
    <property type="entry name" value="Thiolase_N"/>
    <property type="match status" value="1"/>
</dbReference>
<comment type="caution">
    <text evidence="8">The sequence shown here is derived from an EMBL/GenBank/DDBJ whole genome shotgun (WGS) entry which is preliminary data.</text>
</comment>
<proteinExistence type="inferred from homology"/>
<dbReference type="InterPro" id="IPR020613">
    <property type="entry name" value="Thiolase_CS"/>
</dbReference>
<dbReference type="PANTHER" id="PTHR43365">
    <property type="entry name" value="BLR7806 PROTEIN"/>
    <property type="match status" value="1"/>
</dbReference>
<organism evidence="8 9">
    <name type="scientific">Solihabitans fulvus</name>
    <dbReference type="NCBI Taxonomy" id="1892852"/>
    <lineage>
        <taxon>Bacteria</taxon>
        <taxon>Bacillati</taxon>
        <taxon>Actinomycetota</taxon>
        <taxon>Actinomycetes</taxon>
        <taxon>Pseudonocardiales</taxon>
        <taxon>Pseudonocardiaceae</taxon>
        <taxon>Solihabitans</taxon>
    </lineage>
</organism>
<evidence type="ECO:0000259" key="7">
    <source>
        <dbReference type="Pfam" id="PF02803"/>
    </source>
</evidence>
<dbReference type="GO" id="GO:0016747">
    <property type="term" value="F:acyltransferase activity, transferring groups other than amino-acyl groups"/>
    <property type="evidence" value="ECO:0007669"/>
    <property type="project" value="InterPro"/>
</dbReference>
<evidence type="ECO:0000256" key="1">
    <source>
        <dbReference type="ARBA" id="ARBA00010982"/>
    </source>
</evidence>
<dbReference type="PROSITE" id="PS00737">
    <property type="entry name" value="THIOLASE_2"/>
    <property type="match status" value="1"/>
</dbReference>
<feature type="domain" description="Thiolase C-terminal" evidence="7">
    <location>
        <begin position="260"/>
        <end position="381"/>
    </location>
</feature>
<evidence type="ECO:0000313" key="8">
    <source>
        <dbReference type="EMBL" id="KAA2265795.1"/>
    </source>
</evidence>
<reference evidence="8 9" key="1">
    <citation type="submission" date="2019-09" db="EMBL/GenBank/DDBJ databases">
        <title>Goodfellowia gen. nov., a new genus of the Pseudonocardineae related to Actinoalloteichus, containing Goodfellowia coeruleoviolacea gen. nov., comb. nov. gen. nov., comb. nov.</title>
        <authorList>
            <person name="Labeda D."/>
        </authorList>
    </citation>
    <scope>NUCLEOTIDE SEQUENCE [LARGE SCALE GENOMIC DNA]</scope>
    <source>
        <strain evidence="8 9">AN110305</strain>
    </source>
</reference>